<dbReference type="Pfam" id="PF17963">
    <property type="entry name" value="Big_9"/>
    <property type="match status" value="1"/>
</dbReference>
<dbReference type="Proteomes" id="UP000466906">
    <property type="component" value="Chromosome"/>
</dbReference>
<dbReference type="SUPFAM" id="SSF50969">
    <property type="entry name" value="YVTN repeat-like/Quinoprotein amine dehydrogenase"/>
    <property type="match status" value="1"/>
</dbReference>
<keyword evidence="4" id="KW-1185">Reference proteome</keyword>
<reference evidence="3 4" key="1">
    <citation type="journal article" date="2019" name="Emerg. Microbes Infect.">
        <title>Comprehensive subspecies identification of 175 nontuberculous mycobacteria species based on 7547 genomic profiles.</title>
        <authorList>
            <person name="Matsumoto Y."/>
            <person name="Kinjo T."/>
            <person name="Motooka D."/>
            <person name="Nabeya D."/>
            <person name="Jung N."/>
            <person name="Uechi K."/>
            <person name="Horii T."/>
            <person name="Iida T."/>
            <person name="Fujita J."/>
            <person name="Nakamura S."/>
        </authorList>
    </citation>
    <scope>NUCLEOTIDE SEQUENCE [LARGE SCALE GENOMIC DNA]</scope>
    <source>
        <strain evidence="3 4">JCM 12272</strain>
    </source>
</reference>
<feature type="domain" description="RapA2 cadherin-like" evidence="2">
    <location>
        <begin position="406"/>
        <end position="479"/>
    </location>
</feature>
<feature type="compositionally biased region" description="Low complexity" evidence="1">
    <location>
        <begin position="129"/>
        <end position="141"/>
    </location>
</feature>
<evidence type="ECO:0000256" key="1">
    <source>
        <dbReference type="SAM" id="MobiDB-lite"/>
    </source>
</evidence>
<dbReference type="KEGG" id="malv:MALV_37050"/>
<evidence type="ECO:0000313" key="4">
    <source>
        <dbReference type="Proteomes" id="UP000466906"/>
    </source>
</evidence>
<dbReference type="Gene3D" id="2.130.10.10">
    <property type="entry name" value="YVTN repeat-like/Quinoprotein amine dehydrogenase"/>
    <property type="match status" value="1"/>
</dbReference>
<protein>
    <recommendedName>
        <fullName evidence="2">RapA2 cadherin-like domain-containing protein</fullName>
    </recommendedName>
</protein>
<name>A0A6N4UUM5_9MYCO</name>
<dbReference type="NCBIfam" id="TIGR01965">
    <property type="entry name" value="VCBS_repeat"/>
    <property type="match status" value="1"/>
</dbReference>
<evidence type="ECO:0000259" key="2">
    <source>
        <dbReference type="Pfam" id="PF17803"/>
    </source>
</evidence>
<organism evidence="3 4">
    <name type="scientific">Mycolicibacterium alvei</name>
    <dbReference type="NCBI Taxonomy" id="67081"/>
    <lineage>
        <taxon>Bacteria</taxon>
        <taxon>Bacillati</taxon>
        <taxon>Actinomycetota</taxon>
        <taxon>Actinomycetes</taxon>
        <taxon>Mycobacteriales</taxon>
        <taxon>Mycobacteriaceae</taxon>
        <taxon>Mycolicibacterium</taxon>
    </lineage>
</organism>
<feature type="compositionally biased region" description="Polar residues" evidence="1">
    <location>
        <begin position="118"/>
        <end position="128"/>
    </location>
</feature>
<accession>A0A6N4UUM5</accession>
<dbReference type="InterPro" id="IPR040853">
    <property type="entry name" value="RapA2_cadherin-like"/>
</dbReference>
<evidence type="ECO:0000313" key="3">
    <source>
        <dbReference type="EMBL" id="BBX28580.1"/>
    </source>
</evidence>
<dbReference type="Gene3D" id="2.60.40.60">
    <property type="entry name" value="Cadherins"/>
    <property type="match status" value="1"/>
</dbReference>
<dbReference type="Pfam" id="PF17803">
    <property type="entry name" value="Cadherin_4"/>
    <property type="match status" value="1"/>
</dbReference>
<dbReference type="AlphaFoldDB" id="A0A6N4UUM5"/>
<dbReference type="InterPro" id="IPR015943">
    <property type="entry name" value="WD40/YVTN_repeat-like_dom_sf"/>
</dbReference>
<dbReference type="InterPro" id="IPR010221">
    <property type="entry name" value="VCBS_dom"/>
</dbReference>
<feature type="compositionally biased region" description="Basic and acidic residues" evidence="1">
    <location>
        <begin position="95"/>
        <end position="110"/>
    </location>
</feature>
<dbReference type="EMBL" id="AP022565">
    <property type="protein sequence ID" value="BBX28580.1"/>
    <property type="molecule type" value="Genomic_DNA"/>
</dbReference>
<feature type="compositionally biased region" description="Low complexity" evidence="1">
    <location>
        <begin position="43"/>
        <end position="62"/>
    </location>
</feature>
<dbReference type="InterPro" id="IPR011044">
    <property type="entry name" value="Quino_amine_DH_bsu"/>
</dbReference>
<feature type="region of interest" description="Disordered" evidence="1">
    <location>
        <begin position="29"/>
        <end position="158"/>
    </location>
</feature>
<proteinExistence type="predicted"/>
<dbReference type="RefSeq" id="WP_163666315.1">
    <property type="nucleotide sequence ID" value="NZ_AP022565.1"/>
</dbReference>
<feature type="compositionally biased region" description="Low complexity" evidence="1">
    <location>
        <begin position="80"/>
        <end position="94"/>
    </location>
</feature>
<sequence length="832" mass="84681">MEFPNNAQSRLGGLTLAVGLGLAVTSGQGVANAAPDSDDDTSSSESSTGPASPADTPTSAAAETKRKAGPATKKARGPLSSVSASGGANTSTSADRSERSERLERLERLKNLAKPRATGTSIRPSSQVTTATGADTATSTDPSEPTDPDAIPAPEPAPARIPVTDVVADSSDSDSVSTPKPLALTPTKVNKLPSLTSAAAPRRLITVSAETTARAEKLAAAQIFSATVDTPAEQVTVQVTTPEPPAAPTSAPAPAPIATIVAAPARVVVGLLSWVGFRPSAFSPHAPIAPTKLVELAWVALRRTFLNTTPTSTVVVGQPHSSGVITGSVVGADADGDPLTYGVIDAPERGTVTVDPTTGAFTYTPDAELAETGGAVSFTVAIRDQGLHLHGLQGLFTPGGGHVAMATVNLVVPPANEAPVSGTPPYTVDHATIDHNTGAVRGTVNITDPDGNTLTYTVTQPDPDHGTVEVDSATGDWTFTPTGQARLDATESGLPQTTQFTITANDGRESTSVTVTAPIDPAQVAVVDVIAVPGGPMVVEVTPDGSIILIGALPTLTVVNPDTTVTTIPIDFNPGTIWVDKPTETVYVTSTENVVFTLDPSTQTVVNTGIRLDRPVTGLTTTTSGTLVVASGDTLHAYNGSEKLVVTGQVPGHEVDKIKFVVDSGEDTVVATSTHAVSRLAVSMDLGEARMMGANSSAGGTVAFEEMGRIDFGEESTVTAVSYQDGRLVALVNTNGEDQLVLIDTNFYGMEEMDRFAVGSGATGVVLNNDIAYITNAAAGTVTVVDVYSQEVLATIHTGSTGGVAALPGGGAVVTNPGAGTVMTIGHAVPQD</sequence>
<gene>
    <name evidence="3" type="ORF">MALV_37050</name>
</gene>